<sequence length="250" mass="27992">MSPPVETYDIDGLGDVLLVLLPGDPRETVTDQDDISEPGTCFDDASSLDTLISDGMLAGAAETQQGNAGRAIRRAVRFRVASHHLRRSSPVFKELLDRYIGYPGAAYLLHYPIRIPMWNDDPAVMALILRIIHEDALQAVADQEVQQLFPTAENYMDQINLPTLARIATIAQKYQLEPVVDYCLTKWIDKLWVDMNGSSIDEAVAWVWVTWVFELADHFAAATKYLAKNSTQNLTADVEFAQLCPEIIIR</sequence>
<proteinExistence type="predicted"/>
<dbReference type="EMBL" id="KL647645">
    <property type="protein sequence ID" value="KEY74333.1"/>
    <property type="molecule type" value="Genomic_DNA"/>
</dbReference>
<name>A0A084B9V4_STACB</name>
<gene>
    <name evidence="1" type="ORF">S7711_00490</name>
</gene>
<dbReference type="AlphaFoldDB" id="A0A084B9V4"/>
<evidence type="ECO:0000313" key="1">
    <source>
        <dbReference type="EMBL" id="KEY74333.1"/>
    </source>
</evidence>
<dbReference type="Gene3D" id="3.30.710.10">
    <property type="entry name" value="Potassium Channel Kv1.1, Chain A"/>
    <property type="match status" value="1"/>
</dbReference>
<reference evidence="1 2" key="1">
    <citation type="journal article" date="2014" name="BMC Genomics">
        <title>Comparative genome sequencing reveals chemotype-specific gene clusters in the toxigenic black mold Stachybotrys.</title>
        <authorList>
            <person name="Semeiks J."/>
            <person name="Borek D."/>
            <person name="Otwinowski Z."/>
            <person name="Grishin N.V."/>
        </authorList>
    </citation>
    <scope>NUCLEOTIDE SEQUENCE [LARGE SCALE GENOMIC DNA]</scope>
    <source>
        <strain evidence="2">CBS 109288 / IBT 7711</strain>
    </source>
</reference>
<accession>A0A084B9V4</accession>
<protein>
    <recommendedName>
        <fullName evidence="3">BTB domain-containing protein</fullName>
    </recommendedName>
</protein>
<dbReference type="Proteomes" id="UP000028045">
    <property type="component" value="Unassembled WGS sequence"/>
</dbReference>
<keyword evidence="2" id="KW-1185">Reference proteome</keyword>
<dbReference type="HOGENOM" id="CLU_1111954_0_0_1"/>
<organism evidence="1 2">
    <name type="scientific">Stachybotrys chartarum (strain CBS 109288 / IBT 7711)</name>
    <name type="common">Toxic black mold</name>
    <name type="synonym">Stilbospora chartarum</name>
    <dbReference type="NCBI Taxonomy" id="1280523"/>
    <lineage>
        <taxon>Eukaryota</taxon>
        <taxon>Fungi</taxon>
        <taxon>Dikarya</taxon>
        <taxon>Ascomycota</taxon>
        <taxon>Pezizomycotina</taxon>
        <taxon>Sordariomycetes</taxon>
        <taxon>Hypocreomycetidae</taxon>
        <taxon>Hypocreales</taxon>
        <taxon>Stachybotryaceae</taxon>
        <taxon>Stachybotrys</taxon>
    </lineage>
</organism>
<evidence type="ECO:0000313" key="2">
    <source>
        <dbReference type="Proteomes" id="UP000028045"/>
    </source>
</evidence>
<evidence type="ECO:0008006" key="3">
    <source>
        <dbReference type="Google" id="ProtNLM"/>
    </source>
</evidence>
<dbReference type="InterPro" id="IPR011333">
    <property type="entry name" value="SKP1/BTB/POZ_sf"/>
</dbReference>